<gene>
    <name evidence="2" type="ORF">A4G28_12535</name>
</gene>
<organism evidence="2 3">
    <name type="scientific">Mycobacterium ostraviense</name>
    <dbReference type="NCBI Taxonomy" id="2738409"/>
    <lineage>
        <taxon>Bacteria</taxon>
        <taxon>Bacillati</taxon>
        <taxon>Actinomycetota</taxon>
        <taxon>Actinomycetes</taxon>
        <taxon>Mycobacteriales</taxon>
        <taxon>Mycobacteriaceae</taxon>
        <taxon>Mycobacterium</taxon>
    </lineage>
</organism>
<protein>
    <recommendedName>
        <fullName evidence="4">Cytochrome C biogenesis transmembrane region family protein</fullName>
    </recommendedName>
</protein>
<feature type="transmembrane region" description="Helical" evidence="1">
    <location>
        <begin position="51"/>
        <end position="71"/>
    </location>
</feature>
<dbReference type="EMBL" id="LWCI01000077">
    <property type="protein sequence ID" value="KZS64741.1"/>
    <property type="molecule type" value="Genomic_DNA"/>
</dbReference>
<keyword evidence="1" id="KW-0812">Transmembrane</keyword>
<keyword evidence="3" id="KW-1185">Reference proteome</keyword>
<comment type="caution">
    <text evidence="2">The sequence shown here is derived from an EMBL/GenBank/DDBJ whole genome shotgun (WGS) entry which is preliminary data.</text>
</comment>
<reference evidence="3" key="1">
    <citation type="submission" date="2016-04" db="EMBL/GenBank/DDBJ databases">
        <authorList>
            <person name="Strapagiel D."/>
            <person name="Borowka P."/>
            <person name="Marciniak B."/>
            <person name="Bakula Z."/>
            <person name="Van Ingen J."/>
            <person name="Safianowska A."/>
            <person name="Dziadek J."/>
            <person name="Jagielski T."/>
        </authorList>
    </citation>
    <scope>NUCLEOTIDE SEQUENCE [LARGE SCALE GENOMIC DNA]</scope>
    <source>
        <strain evidence="3">1010001458</strain>
    </source>
</reference>
<evidence type="ECO:0008006" key="4">
    <source>
        <dbReference type="Google" id="ProtNLM"/>
    </source>
</evidence>
<feature type="transmembrane region" description="Helical" evidence="1">
    <location>
        <begin position="95"/>
        <end position="118"/>
    </location>
</feature>
<name>A0A162F3S9_9MYCO</name>
<keyword evidence="1" id="KW-0472">Membrane</keyword>
<dbReference type="Proteomes" id="UP000077342">
    <property type="component" value="Unassembled WGS sequence"/>
</dbReference>
<evidence type="ECO:0000313" key="2">
    <source>
        <dbReference type="EMBL" id="KZS64741.1"/>
    </source>
</evidence>
<proteinExistence type="predicted"/>
<keyword evidence="1" id="KW-1133">Transmembrane helix</keyword>
<dbReference type="AlphaFoldDB" id="A0A162F3S9"/>
<sequence length="178" mass="18682">MVIAGGSQITSRPVALARAGAATLVMSAGFLTVFGIFGLLIAPLIASAQQYVPFATVIIGVLLIGLAAWLLTGRDIAVVAPKLSGGAPTARLRSMYGYGVAYAVASLSCTIGPFLALISTTFRAARYSPGFSHSCSTPSAWPSRWEWPHWPWPLSGHRRRACCVASCPTPVAWPACCC</sequence>
<accession>A0A162F3S9</accession>
<feature type="transmembrane region" description="Helical" evidence="1">
    <location>
        <begin position="20"/>
        <end position="44"/>
    </location>
</feature>
<evidence type="ECO:0000256" key="1">
    <source>
        <dbReference type="SAM" id="Phobius"/>
    </source>
</evidence>
<evidence type="ECO:0000313" key="3">
    <source>
        <dbReference type="Proteomes" id="UP000077342"/>
    </source>
</evidence>
<dbReference type="RefSeq" id="WP_180276331.1">
    <property type="nucleotide sequence ID" value="NZ_CP089224.1"/>
</dbReference>